<name>A0ABY8CTV9_9HYPH</name>
<evidence type="ECO:0000313" key="2">
    <source>
        <dbReference type="EMBL" id="WEX80663.1"/>
    </source>
</evidence>
<proteinExistence type="predicted"/>
<evidence type="ECO:0000313" key="3">
    <source>
        <dbReference type="Proteomes" id="UP001235547"/>
    </source>
</evidence>
<dbReference type="InterPro" id="IPR018691">
    <property type="entry name" value="DUF2188"/>
</dbReference>
<feature type="region of interest" description="Disordered" evidence="1">
    <location>
        <begin position="54"/>
        <end position="74"/>
    </location>
</feature>
<evidence type="ECO:0000256" key="1">
    <source>
        <dbReference type="SAM" id="MobiDB-lite"/>
    </source>
</evidence>
<dbReference type="Pfam" id="PF09954">
    <property type="entry name" value="DUF2188"/>
    <property type="match status" value="1"/>
</dbReference>
<accession>A0ABY8CTV9</accession>
<protein>
    <submittedName>
        <fullName evidence="2">DUF2188 domain-containing protein</fullName>
    </submittedName>
</protein>
<dbReference type="RefSeq" id="WP_280731383.1">
    <property type="nucleotide sequence ID" value="NZ_CP120367.1"/>
</dbReference>
<organism evidence="2 3">
    <name type="scientific">Sinorhizobium numidicum</name>
    <dbReference type="NCBI Taxonomy" id="680248"/>
    <lineage>
        <taxon>Bacteria</taxon>
        <taxon>Pseudomonadati</taxon>
        <taxon>Pseudomonadota</taxon>
        <taxon>Alphaproteobacteria</taxon>
        <taxon>Hyphomicrobiales</taxon>
        <taxon>Rhizobiaceae</taxon>
        <taxon>Sinorhizobium/Ensifer group</taxon>
        <taxon>Sinorhizobium</taxon>
    </lineage>
</organism>
<sequence>MAGKNQHVVPHGDDWAVRGAGNQRVTSTHPTQAEAERAAREIAINQQSEVVIHRPNGRIRDKNSYGRDPFPPKG</sequence>
<gene>
    <name evidence="2" type="ORF">PYH38_002137</name>
</gene>
<feature type="region of interest" description="Disordered" evidence="1">
    <location>
        <begin position="1"/>
        <end position="36"/>
    </location>
</feature>
<dbReference type="Proteomes" id="UP001235547">
    <property type="component" value="Chromosome 2"/>
</dbReference>
<reference evidence="2 3" key="1">
    <citation type="submission" date="2023-03" db="EMBL/GenBank/DDBJ databases">
        <authorList>
            <person name="Kaur S."/>
            <person name="Espinosa-Saiz D."/>
            <person name="Velazquez E."/>
            <person name="Menendez E."/>
            <person name="diCenzo G.C."/>
        </authorList>
    </citation>
    <scope>NUCLEOTIDE SEQUENCE [LARGE SCALE GENOMIC DNA]</scope>
    <source>
        <strain evidence="2 3">LMG 27395</strain>
    </source>
</reference>
<dbReference type="EMBL" id="CP120370">
    <property type="protein sequence ID" value="WEX80663.1"/>
    <property type="molecule type" value="Genomic_DNA"/>
</dbReference>
<keyword evidence="3" id="KW-1185">Reference proteome</keyword>